<name>A0A8B6GLY3_MYTGA</name>
<proteinExistence type="predicted"/>
<accession>A0A8B6GLY3</accession>
<dbReference type="AlphaFoldDB" id="A0A8B6GLY3"/>
<organism evidence="1 2">
    <name type="scientific">Mytilus galloprovincialis</name>
    <name type="common">Mediterranean mussel</name>
    <dbReference type="NCBI Taxonomy" id="29158"/>
    <lineage>
        <taxon>Eukaryota</taxon>
        <taxon>Metazoa</taxon>
        <taxon>Spiralia</taxon>
        <taxon>Lophotrochozoa</taxon>
        <taxon>Mollusca</taxon>
        <taxon>Bivalvia</taxon>
        <taxon>Autobranchia</taxon>
        <taxon>Pteriomorphia</taxon>
        <taxon>Mytilida</taxon>
        <taxon>Mytiloidea</taxon>
        <taxon>Mytilidae</taxon>
        <taxon>Mytilinae</taxon>
        <taxon>Mytilus</taxon>
    </lineage>
</organism>
<evidence type="ECO:0000313" key="1">
    <source>
        <dbReference type="EMBL" id="VDI65760.1"/>
    </source>
</evidence>
<comment type="caution">
    <text evidence="1">The sequence shown here is derived from an EMBL/GenBank/DDBJ whole genome shotgun (WGS) entry which is preliminary data.</text>
</comment>
<dbReference type="EMBL" id="UYJE01008644">
    <property type="protein sequence ID" value="VDI65760.1"/>
    <property type="molecule type" value="Genomic_DNA"/>
</dbReference>
<keyword evidence="2" id="KW-1185">Reference proteome</keyword>
<reference evidence="1" key="1">
    <citation type="submission" date="2018-11" db="EMBL/GenBank/DDBJ databases">
        <authorList>
            <person name="Alioto T."/>
            <person name="Alioto T."/>
        </authorList>
    </citation>
    <scope>NUCLEOTIDE SEQUENCE</scope>
</reference>
<dbReference type="OrthoDB" id="10065404at2759"/>
<gene>
    <name evidence="1" type="ORF">MGAL_10B032807</name>
</gene>
<dbReference type="PANTHER" id="PTHR47018">
    <property type="entry name" value="CXC DOMAIN-CONTAINING PROTEIN-RELATED"/>
    <property type="match status" value="1"/>
</dbReference>
<sequence>MYTSRIEQFGLNTSVRGHSTDLKKRVLAASPDLQDHKRGRDLLLLFNDNVGAAIKQATRTNYDDEAMILSKAEQIVRKDMMAMQNIFNGTWLNNVNTNIEADDIEDMEYS</sequence>
<protein>
    <submittedName>
        <fullName evidence="1">Uncharacterized protein</fullName>
    </submittedName>
</protein>
<dbReference type="Proteomes" id="UP000596742">
    <property type="component" value="Unassembled WGS sequence"/>
</dbReference>
<evidence type="ECO:0000313" key="2">
    <source>
        <dbReference type="Proteomes" id="UP000596742"/>
    </source>
</evidence>